<sequence length="174" mass="18822">MARPRAQQRQKTRPRSTKQTQATQANARGCKPTSTNPKTKPKSKLRLPTVSWHRNLWRRRPPARKIANPTAQQAGWPRWAGGTAGFLAPHLPRQLFKGPNLQTCPAPTKPPPQRRWRRPPHCGANPPPHQSGTAAGGAGGAALDAFCGLRHQAAPPAAGAAVPPQAAAWRQGLR</sequence>
<name>A0A2V0PLG2_9CHLO</name>
<accession>A0A2V0PLG2</accession>
<organism evidence="2 3">
    <name type="scientific">Raphidocelis subcapitata</name>
    <dbReference type="NCBI Taxonomy" id="307507"/>
    <lineage>
        <taxon>Eukaryota</taxon>
        <taxon>Viridiplantae</taxon>
        <taxon>Chlorophyta</taxon>
        <taxon>core chlorophytes</taxon>
        <taxon>Chlorophyceae</taxon>
        <taxon>CS clade</taxon>
        <taxon>Sphaeropleales</taxon>
        <taxon>Selenastraceae</taxon>
        <taxon>Raphidocelis</taxon>
    </lineage>
</organism>
<proteinExistence type="predicted"/>
<feature type="region of interest" description="Disordered" evidence="1">
    <location>
        <begin position="1"/>
        <end position="48"/>
    </location>
</feature>
<feature type="region of interest" description="Disordered" evidence="1">
    <location>
        <begin position="102"/>
        <end position="139"/>
    </location>
</feature>
<protein>
    <submittedName>
        <fullName evidence="2">Uncharacterized protein</fullName>
    </submittedName>
</protein>
<comment type="caution">
    <text evidence="2">The sequence shown here is derived from an EMBL/GenBank/DDBJ whole genome shotgun (WGS) entry which is preliminary data.</text>
</comment>
<dbReference type="Proteomes" id="UP000247498">
    <property type="component" value="Unassembled WGS sequence"/>
</dbReference>
<evidence type="ECO:0000256" key="1">
    <source>
        <dbReference type="SAM" id="MobiDB-lite"/>
    </source>
</evidence>
<evidence type="ECO:0000313" key="3">
    <source>
        <dbReference type="Proteomes" id="UP000247498"/>
    </source>
</evidence>
<dbReference type="AlphaFoldDB" id="A0A2V0PLG2"/>
<keyword evidence="3" id="KW-1185">Reference proteome</keyword>
<reference evidence="2 3" key="1">
    <citation type="journal article" date="2018" name="Sci. Rep.">
        <title>Raphidocelis subcapitata (=Pseudokirchneriella subcapitata) provides an insight into genome evolution and environmental adaptations in the Sphaeropleales.</title>
        <authorList>
            <person name="Suzuki S."/>
            <person name="Yamaguchi H."/>
            <person name="Nakajima N."/>
            <person name="Kawachi M."/>
        </authorList>
    </citation>
    <scope>NUCLEOTIDE SEQUENCE [LARGE SCALE GENOMIC DNA]</scope>
    <source>
        <strain evidence="2 3">NIES-35</strain>
    </source>
</reference>
<feature type="compositionally biased region" description="Basic residues" evidence="1">
    <location>
        <begin position="1"/>
        <end position="16"/>
    </location>
</feature>
<feature type="region of interest" description="Disordered" evidence="1">
    <location>
        <begin position="60"/>
        <end position="81"/>
    </location>
</feature>
<dbReference type="InParanoid" id="A0A2V0PLG2"/>
<evidence type="ECO:0000313" key="2">
    <source>
        <dbReference type="EMBL" id="GBF97865.1"/>
    </source>
</evidence>
<dbReference type="EMBL" id="BDRX01000109">
    <property type="protein sequence ID" value="GBF97865.1"/>
    <property type="molecule type" value="Genomic_DNA"/>
</dbReference>
<feature type="compositionally biased region" description="Polar residues" evidence="1">
    <location>
        <begin position="17"/>
        <end position="26"/>
    </location>
</feature>
<gene>
    <name evidence="2" type="ORF">Rsub_11215</name>
</gene>